<evidence type="ECO:0000313" key="4">
    <source>
        <dbReference type="Proteomes" id="UP000464468"/>
    </source>
</evidence>
<protein>
    <submittedName>
        <fullName evidence="3">Tetratricopeptide repeat protein</fullName>
    </submittedName>
</protein>
<dbReference type="InterPro" id="IPR019734">
    <property type="entry name" value="TPR_rpt"/>
</dbReference>
<dbReference type="PROSITE" id="PS50005">
    <property type="entry name" value="TPR"/>
    <property type="match status" value="1"/>
</dbReference>
<dbReference type="KEGG" id="schy:GVO57_09735"/>
<proteinExistence type="predicted"/>
<evidence type="ECO:0000313" key="3">
    <source>
        <dbReference type="EMBL" id="QHL91051.1"/>
    </source>
</evidence>
<reference evidence="3 4" key="1">
    <citation type="submission" date="2020-01" db="EMBL/GenBank/DDBJ databases">
        <title>Sphingomonas sp. C33 whole genome sequece.</title>
        <authorList>
            <person name="Park C."/>
        </authorList>
    </citation>
    <scope>NUCLEOTIDE SEQUENCE [LARGE SCALE GENOMIC DNA]</scope>
    <source>
        <strain evidence="3 4">C33</strain>
    </source>
</reference>
<gene>
    <name evidence="3" type="ORF">GVO57_09735</name>
</gene>
<feature type="repeat" description="TPR" evidence="1">
    <location>
        <begin position="68"/>
        <end position="101"/>
    </location>
</feature>
<feature type="region of interest" description="Disordered" evidence="2">
    <location>
        <begin position="148"/>
        <end position="175"/>
    </location>
</feature>
<dbReference type="Proteomes" id="UP000464468">
    <property type="component" value="Chromosome"/>
</dbReference>
<dbReference type="EMBL" id="CP047895">
    <property type="protein sequence ID" value="QHL91051.1"/>
    <property type="molecule type" value="Genomic_DNA"/>
</dbReference>
<dbReference type="RefSeq" id="WP_160592981.1">
    <property type="nucleotide sequence ID" value="NZ_CP047895.1"/>
</dbReference>
<dbReference type="Gene3D" id="1.25.40.10">
    <property type="entry name" value="Tetratricopeptide repeat domain"/>
    <property type="match status" value="1"/>
</dbReference>
<keyword evidence="1" id="KW-0802">TPR repeat</keyword>
<name>A0A7Z2S856_9SPHN</name>
<keyword evidence="4" id="KW-1185">Reference proteome</keyword>
<dbReference type="Pfam" id="PF13432">
    <property type="entry name" value="TPR_16"/>
    <property type="match status" value="1"/>
</dbReference>
<dbReference type="InterPro" id="IPR011990">
    <property type="entry name" value="TPR-like_helical_dom_sf"/>
</dbReference>
<dbReference type="AlphaFoldDB" id="A0A7Z2S856"/>
<evidence type="ECO:0000256" key="1">
    <source>
        <dbReference type="PROSITE-ProRule" id="PRU00339"/>
    </source>
</evidence>
<organism evidence="3 4">
    <name type="scientific">Sphingomonas changnyeongensis</name>
    <dbReference type="NCBI Taxonomy" id="2698679"/>
    <lineage>
        <taxon>Bacteria</taxon>
        <taxon>Pseudomonadati</taxon>
        <taxon>Pseudomonadota</taxon>
        <taxon>Alphaproteobacteria</taxon>
        <taxon>Sphingomonadales</taxon>
        <taxon>Sphingomonadaceae</taxon>
        <taxon>Sphingomonas</taxon>
    </lineage>
</organism>
<sequence length="175" mass="18238">MRYAPFAIVAALGLAAVSTMVQGQKRDADIDPRSLQLLAEARAKLDKGERSPAIDALETALAVDPRNRGAFVALGDAARAEGLPGKAVRFYREALELEPDDVAALAGQGDALVQKGAVTKARENLARIKRLCADPCPQAVTLAAVIDKGPPPAVQSAEASPKLPGAVEDAKPQPQ</sequence>
<dbReference type="SMART" id="SM00028">
    <property type="entry name" value="TPR"/>
    <property type="match status" value="2"/>
</dbReference>
<accession>A0A7Z2S856</accession>
<dbReference type="SUPFAM" id="SSF48452">
    <property type="entry name" value="TPR-like"/>
    <property type="match status" value="1"/>
</dbReference>
<evidence type="ECO:0000256" key="2">
    <source>
        <dbReference type="SAM" id="MobiDB-lite"/>
    </source>
</evidence>